<name>A0A921MEN1_9MICO</name>
<dbReference type="InterPro" id="IPR004839">
    <property type="entry name" value="Aminotransferase_I/II_large"/>
</dbReference>
<dbReference type="Gene3D" id="3.40.640.10">
    <property type="entry name" value="Type I PLP-dependent aspartate aminotransferase-like (Major domain)"/>
    <property type="match status" value="1"/>
</dbReference>
<dbReference type="EMBL" id="DYUK01000175">
    <property type="protein sequence ID" value="HJG80357.1"/>
    <property type="molecule type" value="Genomic_DNA"/>
</dbReference>
<evidence type="ECO:0000259" key="5">
    <source>
        <dbReference type="Pfam" id="PF00155"/>
    </source>
</evidence>
<reference evidence="6" key="1">
    <citation type="journal article" date="2021" name="PeerJ">
        <title>Extensive microbial diversity within the chicken gut microbiome revealed by metagenomics and culture.</title>
        <authorList>
            <person name="Gilroy R."/>
            <person name="Ravi A."/>
            <person name="Getino M."/>
            <person name="Pursley I."/>
            <person name="Horton D.L."/>
            <person name="Alikhan N.F."/>
            <person name="Baker D."/>
            <person name="Gharbi K."/>
            <person name="Hall N."/>
            <person name="Watson M."/>
            <person name="Adriaenssens E.M."/>
            <person name="Foster-Nyarko E."/>
            <person name="Jarju S."/>
            <person name="Secka A."/>
            <person name="Antonio M."/>
            <person name="Oren A."/>
            <person name="Chaudhuri R.R."/>
            <person name="La Ragione R."/>
            <person name="Hildebrand F."/>
            <person name="Pallen M.J."/>
        </authorList>
    </citation>
    <scope>NUCLEOTIDE SEQUENCE</scope>
    <source>
        <strain evidence="6">ChiGjej5B5-7349</strain>
    </source>
</reference>
<comment type="caution">
    <text evidence="6">The sequence shown here is derived from an EMBL/GenBank/DDBJ whole genome shotgun (WGS) entry which is preliminary data.</text>
</comment>
<evidence type="ECO:0000256" key="1">
    <source>
        <dbReference type="ARBA" id="ARBA00001933"/>
    </source>
</evidence>
<dbReference type="PANTHER" id="PTHR42790:SF19">
    <property type="entry name" value="KYNURENINE_ALPHA-AMINOADIPATE AMINOTRANSFERASE, MITOCHONDRIAL"/>
    <property type="match status" value="1"/>
</dbReference>
<dbReference type="GO" id="GO:0030170">
    <property type="term" value="F:pyridoxal phosphate binding"/>
    <property type="evidence" value="ECO:0007669"/>
    <property type="project" value="InterPro"/>
</dbReference>
<gene>
    <name evidence="6" type="ORF">K8V08_08085</name>
</gene>
<dbReference type="InterPro" id="IPR015421">
    <property type="entry name" value="PyrdxlP-dep_Trfase_major"/>
</dbReference>
<evidence type="ECO:0000256" key="2">
    <source>
        <dbReference type="ARBA" id="ARBA00022576"/>
    </source>
</evidence>
<keyword evidence="4" id="KW-0663">Pyridoxal phosphate</keyword>
<accession>A0A921MEN1</accession>
<keyword evidence="2 6" id="KW-0032">Aminotransferase</keyword>
<feature type="domain" description="Aminotransferase class I/classII large" evidence="5">
    <location>
        <begin position="58"/>
        <end position="385"/>
    </location>
</feature>
<evidence type="ECO:0000313" key="6">
    <source>
        <dbReference type="EMBL" id="HJG80357.1"/>
    </source>
</evidence>
<dbReference type="InterPro" id="IPR050859">
    <property type="entry name" value="Class-I_PLP-dep_aminotransf"/>
</dbReference>
<evidence type="ECO:0000256" key="3">
    <source>
        <dbReference type="ARBA" id="ARBA00022679"/>
    </source>
</evidence>
<protein>
    <submittedName>
        <fullName evidence="6">PLP-dependent aminotransferase family protein</fullName>
    </submittedName>
</protein>
<dbReference type="Pfam" id="PF00155">
    <property type="entry name" value="Aminotran_1_2"/>
    <property type="match status" value="1"/>
</dbReference>
<dbReference type="GO" id="GO:1901605">
    <property type="term" value="P:alpha-amino acid metabolic process"/>
    <property type="evidence" value="ECO:0007669"/>
    <property type="project" value="TreeGrafter"/>
</dbReference>
<dbReference type="InterPro" id="IPR015424">
    <property type="entry name" value="PyrdxlP-dep_Trfase"/>
</dbReference>
<dbReference type="Proteomes" id="UP000784435">
    <property type="component" value="Unassembled WGS sequence"/>
</dbReference>
<evidence type="ECO:0000313" key="7">
    <source>
        <dbReference type="Proteomes" id="UP000784435"/>
    </source>
</evidence>
<evidence type="ECO:0000256" key="4">
    <source>
        <dbReference type="ARBA" id="ARBA00022898"/>
    </source>
</evidence>
<comment type="cofactor">
    <cofactor evidence="1">
        <name>pyridoxal 5'-phosphate</name>
        <dbReference type="ChEBI" id="CHEBI:597326"/>
    </cofactor>
</comment>
<proteinExistence type="predicted"/>
<keyword evidence="3" id="KW-0808">Transferase</keyword>
<dbReference type="CDD" id="cd00609">
    <property type="entry name" value="AAT_like"/>
    <property type="match status" value="1"/>
</dbReference>
<dbReference type="GO" id="GO:0008483">
    <property type="term" value="F:transaminase activity"/>
    <property type="evidence" value="ECO:0007669"/>
    <property type="project" value="UniProtKB-KW"/>
</dbReference>
<reference evidence="6" key="2">
    <citation type="submission" date="2021-09" db="EMBL/GenBank/DDBJ databases">
        <authorList>
            <person name="Gilroy R."/>
        </authorList>
    </citation>
    <scope>NUCLEOTIDE SEQUENCE</scope>
    <source>
        <strain evidence="6">ChiGjej5B5-7349</strain>
    </source>
</reference>
<organism evidence="6 7">
    <name type="scientific">Brevibacterium senegalense</name>
    <dbReference type="NCBI Taxonomy" id="1033736"/>
    <lineage>
        <taxon>Bacteria</taxon>
        <taxon>Bacillati</taxon>
        <taxon>Actinomycetota</taxon>
        <taxon>Actinomycetes</taxon>
        <taxon>Micrococcales</taxon>
        <taxon>Brevibacteriaceae</taxon>
        <taxon>Brevibacterium</taxon>
    </lineage>
</organism>
<dbReference type="Gene3D" id="3.90.1150.10">
    <property type="entry name" value="Aspartate Aminotransferase, domain 1"/>
    <property type="match status" value="1"/>
</dbReference>
<dbReference type="PANTHER" id="PTHR42790">
    <property type="entry name" value="AMINOTRANSFERASE"/>
    <property type="match status" value="1"/>
</dbReference>
<dbReference type="InterPro" id="IPR015422">
    <property type="entry name" value="PyrdxlP-dep_Trfase_small"/>
</dbReference>
<sequence length="405" mass="43311">MTEITHDEWFARLAARAQAGPSELSAVLALASAGGDIVDFSGGFPDPTLYDTQLLGETAAKAIASQPQVALQYSPNYGLASLREVLREEVHRTQGVRPEQEELIVTSGGVDALTLVSKAMLDHGDAVLVEAPSYLGAFGVFRSHDGVCFPMRNDEEGLVPASIEEAHAEATAAGHTPKVVYVIPDFQNPSGLWLPLERRREIVEIARRLGLLVIEDVAYRDLAFDGSYIDSIYALGPDVTVQVGTFSKTFTPGTRMGWAAGPATVIDAMAQAKTNTDQCAGALGQTILESYITEGHYTASLPVLREAYSVRRDGLMDALAQGLGDRASWTHPDGGFFTWLDIPGVDAQALAAAAVEEGTAFVPGGPFFADGRATTNIRLSFSRTAVDRMGEGIARLARAIERVEE</sequence>
<dbReference type="AlphaFoldDB" id="A0A921MEN1"/>
<dbReference type="SUPFAM" id="SSF53383">
    <property type="entry name" value="PLP-dependent transferases"/>
    <property type="match status" value="1"/>
</dbReference>